<feature type="transmembrane region" description="Helical" evidence="1">
    <location>
        <begin position="170"/>
        <end position="199"/>
    </location>
</feature>
<dbReference type="OMA" id="AIEVYLW"/>
<dbReference type="AlphaFoldDB" id="A0A4U6UJA0"/>
<evidence type="ECO:0000313" key="2">
    <source>
        <dbReference type="EMBL" id="TKW16361.1"/>
    </source>
</evidence>
<feature type="transmembrane region" description="Helical" evidence="1">
    <location>
        <begin position="58"/>
        <end position="76"/>
    </location>
</feature>
<dbReference type="EMBL" id="CM016556">
    <property type="protein sequence ID" value="TKW16361.1"/>
    <property type="molecule type" value="Genomic_DNA"/>
</dbReference>
<accession>A0A4U6UJA0</accession>
<evidence type="ECO:0000256" key="1">
    <source>
        <dbReference type="SAM" id="Phobius"/>
    </source>
</evidence>
<protein>
    <recommendedName>
        <fullName evidence="4">Bidirectional sugar transporter SWEET</fullName>
    </recommendedName>
</protein>
<feature type="transmembrane region" description="Helical" evidence="1">
    <location>
        <begin position="17"/>
        <end position="38"/>
    </location>
</feature>
<feature type="transmembrane region" description="Helical" evidence="1">
    <location>
        <begin position="88"/>
        <end position="113"/>
    </location>
</feature>
<dbReference type="Gramene" id="TKW16361">
    <property type="protein sequence ID" value="TKW16361"/>
    <property type="gene ID" value="SEVIR_5G295200v2"/>
</dbReference>
<proteinExistence type="predicted"/>
<keyword evidence="1" id="KW-0472">Membrane</keyword>
<keyword evidence="1" id="KW-0812">Transmembrane</keyword>
<feature type="transmembrane region" description="Helical" evidence="1">
    <location>
        <begin position="120"/>
        <end position="138"/>
    </location>
</feature>
<sequence length="248" mass="28428">MTAVTATLFPVNLLNLMVLRLLLVVGFNSAVTFFFFVVPMIRVLRLERNSRTKSDTQFWWYLCCGFSGYIVWVYYFSDCSSLHQAAVFPIYMVSILGAIVHFILLCIATYLTLGVRDKRPYALIFVLGSSLIGATLLWVFKVKWIGWLGFSLTALSHCFRFGATNYRDKFTFWLFDVSIPIWVVNAFISVVGSITGFLWLRHPQLCISMEYKVTSYVIGVVRAIEVYLWCSRGMARVLSKIEGEINHV</sequence>
<keyword evidence="1" id="KW-1133">Transmembrane helix</keyword>
<gene>
    <name evidence="2" type="ORF">SEVIR_5G295200v2</name>
</gene>
<reference evidence="2" key="1">
    <citation type="submission" date="2019-03" db="EMBL/GenBank/DDBJ databases">
        <title>WGS assembly of Setaria viridis.</title>
        <authorList>
            <person name="Huang P."/>
            <person name="Jenkins J."/>
            <person name="Grimwood J."/>
            <person name="Barry K."/>
            <person name="Healey A."/>
            <person name="Mamidi S."/>
            <person name="Sreedasyam A."/>
            <person name="Shu S."/>
            <person name="Feldman M."/>
            <person name="Wu J."/>
            <person name="Yu Y."/>
            <person name="Chen C."/>
            <person name="Johnson J."/>
            <person name="Rokhsar D."/>
            <person name="Baxter I."/>
            <person name="Schmutz J."/>
            <person name="Brutnell T."/>
            <person name="Kellogg E."/>
        </authorList>
    </citation>
    <scope>NUCLEOTIDE SEQUENCE [LARGE SCALE GENOMIC DNA]</scope>
</reference>
<evidence type="ECO:0000313" key="3">
    <source>
        <dbReference type="Proteomes" id="UP000298652"/>
    </source>
</evidence>
<evidence type="ECO:0008006" key="4">
    <source>
        <dbReference type="Google" id="ProtNLM"/>
    </source>
</evidence>
<dbReference type="Proteomes" id="UP000298652">
    <property type="component" value="Chromosome 5"/>
</dbReference>
<name>A0A4U6UJA0_SETVI</name>
<keyword evidence="3" id="KW-1185">Reference proteome</keyword>
<organism evidence="2 3">
    <name type="scientific">Setaria viridis</name>
    <name type="common">Green bristlegrass</name>
    <name type="synonym">Setaria italica subsp. viridis</name>
    <dbReference type="NCBI Taxonomy" id="4556"/>
    <lineage>
        <taxon>Eukaryota</taxon>
        <taxon>Viridiplantae</taxon>
        <taxon>Streptophyta</taxon>
        <taxon>Embryophyta</taxon>
        <taxon>Tracheophyta</taxon>
        <taxon>Spermatophyta</taxon>
        <taxon>Magnoliopsida</taxon>
        <taxon>Liliopsida</taxon>
        <taxon>Poales</taxon>
        <taxon>Poaceae</taxon>
        <taxon>PACMAD clade</taxon>
        <taxon>Panicoideae</taxon>
        <taxon>Panicodae</taxon>
        <taxon>Paniceae</taxon>
        <taxon>Cenchrinae</taxon>
        <taxon>Setaria</taxon>
    </lineage>
</organism>